<feature type="non-terminal residue" evidence="2">
    <location>
        <position position="1"/>
    </location>
</feature>
<keyword evidence="1" id="KW-0812">Transmembrane</keyword>
<feature type="transmembrane region" description="Helical" evidence="1">
    <location>
        <begin position="20"/>
        <end position="40"/>
    </location>
</feature>
<dbReference type="STRING" id="857566.A0A1E3PEQ9"/>
<organism evidence="2 3">
    <name type="scientific">Nadsonia fulvescens var. elongata DSM 6958</name>
    <dbReference type="NCBI Taxonomy" id="857566"/>
    <lineage>
        <taxon>Eukaryota</taxon>
        <taxon>Fungi</taxon>
        <taxon>Dikarya</taxon>
        <taxon>Ascomycota</taxon>
        <taxon>Saccharomycotina</taxon>
        <taxon>Dipodascomycetes</taxon>
        <taxon>Dipodascales</taxon>
        <taxon>Dipodascales incertae sedis</taxon>
        <taxon>Nadsonia</taxon>
    </lineage>
</organism>
<dbReference type="Pfam" id="PF08695">
    <property type="entry name" value="Coa1"/>
    <property type="match status" value="1"/>
</dbReference>
<accession>A0A1E3PEQ9</accession>
<keyword evidence="1" id="KW-0472">Membrane</keyword>
<feature type="non-terminal residue" evidence="2">
    <location>
        <position position="125"/>
    </location>
</feature>
<dbReference type="Proteomes" id="UP000095009">
    <property type="component" value="Unassembled WGS sequence"/>
</dbReference>
<name>A0A1E3PEQ9_9ASCO</name>
<dbReference type="EMBL" id="KV454413">
    <property type="protein sequence ID" value="ODQ63899.1"/>
    <property type="molecule type" value="Genomic_DNA"/>
</dbReference>
<dbReference type="GO" id="GO:0033617">
    <property type="term" value="P:mitochondrial respiratory chain complex IV assembly"/>
    <property type="evidence" value="ECO:0007669"/>
    <property type="project" value="InterPro"/>
</dbReference>
<keyword evidence="1" id="KW-1133">Transmembrane helix</keyword>
<dbReference type="PANTHER" id="PTHR28523">
    <property type="entry name" value="CYTOCHROME C OXIDASE ASSEMBLY FACTOR 1"/>
    <property type="match status" value="1"/>
</dbReference>
<keyword evidence="3" id="KW-1185">Reference proteome</keyword>
<dbReference type="OrthoDB" id="2100652at2759"/>
<evidence type="ECO:0000256" key="1">
    <source>
        <dbReference type="SAM" id="Phobius"/>
    </source>
</evidence>
<dbReference type="AlphaFoldDB" id="A0A1E3PEQ9"/>
<gene>
    <name evidence="2" type="ORF">NADFUDRAFT_12912</name>
</gene>
<evidence type="ECO:0000313" key="2">
    <source>
        <dbReference type="EMBL" id="ODQ63899.1"/>
    </source>
</evidence>
<reference evidence="2 3" key="1">
    <citation type="journal article" date="2016" name="Proc. Natl. Acad. Sci. U.S.A.">
        <title>Comparative genomics of biotechnologically important yeasts.</title>
        <authorList>
            <person name="Riley R."/>
            <person name="Haridas S."/>
            <person name="Wolfe K.H."/>
            <person name="Lopes M.R."/>
            <person name="Hittinger C.T."/>
            <person name="Goeker M."/>
            <person name="Salamov A.A."/>
            <person name="Wisecaver J.H."/>
            <person name="Long T.M."/>
            <person name="Calvey C.H."/>
            <person name="Aerts A.L."/>
            <person name="Barry K.W."/>
            <person name="Choi C."/>
            <person name="Clum A."/>
            <person name="Coughlan A.Y."/>
            <person name="Deshpande S."/>
            <person name="Douglass A.P."/>
            <person name="Hanson S.J."/>
            <person name="Klenk H.-P."/>
            <person name="LaButti K.M."/>
            <person name="Lapidus A."/>
            <person name="Lindquist E.A."/>
            <person name="Lipzen A.M."/>
            <person name="Meier-Kolthoff J.P."/>
            <person name="Ohm R.A."/>
            <person name="Otillar R.P."/>
            <person name="Pangilinan J.L."/>
            <person name="Peng Y."/>
            <person name="Rokas A."/>
            <person name="Rosa C.A."/>
            <person name="Scheuner C."/>
            <person name="Sibirny A.A."/>
            <person name="Slot J.C."/>
            <person name="Stielow J.B."/>
            <person name="Sun H."/>
            <person name="Kurtzman C.P."/>
            <person name="Blackwell M."/>
            <person name="Grigoriev I.V."/>
            <person name="Jeffries T.W."/>
        </authorList>
    </citation>
    <scope>NUCLEOTIDE SEQUENCE [LARGE SCALE GENOMIC DNA]</scope>
    <source>
        <strain evidence="2 3">DSM 6958</strain>
    </source>
</reference>
<dbReference type="InterPro" id="IPR042432">
    <property type="entry name" value="Coa1_fungi"/>
</dbReference>
<sequence length="125" mass="14273">RPLTIERDLPDVSSSHRNRIIGFIGFAIAMTVTLAVTFNYEKTNNPVVVSTMYALRRSPQAKEALGGAIRYGSSFPWIHGELSQMRGIMDCEFYVKGSKSEGWVHFVSTRKHKYEKFLVNEWTLT</sequence>
<protein>
    <submittedName>
        <fullName evidence="2">DUF1783-domain-containing protein</fullName>
    </submittedName>
</protein>
<proteinExistence type="predicted"/>
<dbReference type="GO" id="GO:0005743">
    <property type="term" value="C:mitochondrial inner membrane"/>
    <property type="evidence" value="ECO:0007669"/>
    <property type="project" value="TreeGrafter"/>
</dbReference>
<dbReference type="InterPro" id="IPR014807">
    <property type="entry name" value="Coa1"/>
</dbReference>
<evidence type="ECO:0000313" key="3">
    <source>
        <dbReference type="Proteomes" id="UP000095009"/>
    </source>
</evidence>
<dbReference type="PANTHER" id="PTHR28523:SF1">
    <property type="entry name" value="CYTOCHROME C OXIDASE ASSEMBLY FACTOR 1"/>
    <property type="match status" value="1"/>
</dbReference>